<dbReference type="SUPFAM" id="SSF58104">
    <property type="entry name" value="Methyl-accepting chemotaxis protein (MCP) signaling domain"/>
    <property type="match status" value="1"/>
</dbReference>
<dbReference type="Pfam" id="PF00015">
    <property type="entry name" value="MCPsignal"/>
    <property type="match status" value="1"/>
</dbReference>
<dbReference type="EMBL" id="JAAIKB010000007">
    <property type="protein sequence ID" value="NGM21993.1"/>
    <property type="molecule type" value="Genomic_DNA"/>
</dbReference>
<dbReference type="PANTHER" id="PTHR32089">
    <property type="entry name" value="METHYL-ACCEPTING CHEMOTAXIS PROTEIN MCPB"/>
    <property type="match status" value="1"/>
</dbReference>
<dbReference type="CDD" id="cd01068">
    <property type="entry name" value="globin_sensor"/>
    <property type="match status" value="1"/>
</dbReference>
<dbReference type="SMART" id="SM00283">
    <property type="entry name" value="MA"/>
    <property type="match status" value="1"/>
</dbReference>
<dbReference type="InterPro" id="IPR009875">
    <property type="entry name" value="PilZ_domain"/>
</dbReference>
<dbReference type="PROSITE" id="PS50111">
    <property type="entry name" value="CHEMOTAXIS_TRANSDUC_2"/>
    <property type="match status" value="1"/>
</dbReference>
<evidence type="ECO:0000313" key="5">
    <source>
        <dbReference type="Proteomes" id="UP000475385"/>
    </source>
</evidence>
<organism evidence="4 5">
    <name type="scientific">Falsiroseomonas algicola</name>
    <dbReference type="NCBI Taxonomy" id="2716930"/>
    <lineage>
        <taxon>Bacteria</taxon>
        <taxon>Pseudomonadati</taxon>
        <taxon>Pseudomonadota</taxon>
        <taxon>Alphaproteobacteria</taxon>
        <taxon>Acetobacterales</taxon>
        <taxon>Roseomonadaceae</taxon>
        <taxon>Falsiroseomonas</taxon>
    </lineage>
</organism>
<dbReference type="Gene3D" id="1.10.490.10">
    <property type="entry name" value="Globins"/>
    <property type="match status" value="1"/>
</dbReference>
<evidence type="ECO:0000256" key="2">
    <source>
        <dbReference type="PROSITE-ProRule" id="PRU00284"/>
    </source>
</evidence>
<accession>A0A6M1LPB6</accession>
<gene>
    <name evidence="4" type="ORF">G3576_18360</name>
</gene>
<dbReference type="Pfam" id="PF07238">
    <property type="entry name" value="PilZ"/>
    <property type="match status" value="1"/>
</dbReference>
<dbReference type="InterPro" id="IPR012292">
    <property type="entry name" value="Globin/Proto"/>
</dbReference>
<dbReference type="RefSeq" id="WP_164695889.1">
    <property type="nucleotide sequence ID" value="NZ_JAAIKB010000007.1"/>
</dbReference>
<dbReference type="GO" id="GO:0035438">
    <property type="term" value="F:cyclic-di-GMP binding"/>
    <property type="evidence" value="ECO:0007669"/>
    <property type="project" value="InterPro"/>
</dbReference>
<name>A0A6M1LPB6_9PROT</name>
<comment type="caution">
    <text evidence="4">The sequence shown here is derived from an EMBL/GenBank/DDBJ whole genome shotgun (WGS) entry which is preliminary data.</text>
</comment>
<dbReference type="PANTHER" id="PTHR32089:SF112">
    <property type="entry name" value="LYSOZYME-LIKE PROTEIN-RELATED"/>
    <property type="match status" value="1"/>
</dbReference>
<dbReference type="InterPro" id="IPR044398">
    <property type="entry name" value="Globin-sensor_dom"/>
</dbReference>
<dbReference type="InterPro" id="IPR039379">
    <property type="entry name" value="Protoglobin_sensor_dom"/>
</dbReference>
<dbReference type="InterPro" id="IPR004089">
    <property type="entry name" value="MCPsignal_dom"/>
</dbReference>
<dbReference type="GO" id="GO:0016020">
    <property type="term" value="C:membrane"/>
    <property type="evidence" value="ECO:0007669"/>
    <property type="project" value="InterPro"/>
</dbReference>
<keyword evidence="1 2" id="KW-0807">Transducer</keyword>
<evidence type="ECO:0000259" key="3">
    <source>
        <dbReference type="PROSITE" id="PS50111"/>
    </source>
</evidence>
<proteinExistence type="predicted"/>
<keyword evidence="5" id="KW-1185">Reference proteome</keyword>
<dbReference type="AlphaFoldDB" id="A0A6M1LPB6"/>
<dbReference type="Gene3D" id="1.10.287.950">
    <property type="entry name" value="Methyl-accepting chemotaxis protein"/>
    <property type="match status" value="1"/>
</dbReference>
<dbReference type="GO" id="GO:0007165">
    <property type="term" value="P:signal transduction"/>
    <property type="evidence" value="ECO:0007669"/>
    <property type="project" value="UniProtKB-KW"/>
</dbReference>
<dbReference type="Proteomes" id="UP000475385">
    <property type="component" value="Unassembled WGS sequence"/>
</dbReference>
<dbReference type="GO" id="GO:0019825">
    <property type="term" value="F:oxygen binding"/>
    <property type="evidence" value="ECO:0007669"/>
    <property type="project" value="InterPro"/>
</dbReference>
<evidence type="ECO:0000313" key="4">
    <source>
        <dbReference type="EMBL" id="NGM21993.1"/>
    </source>
</evidence>
<sequence>MAVVVPPELLKRFAAFELTEADLARVSALEEFAQRDLPGVIAGLGAKVAAWPEIAAILGHPEVHAFRVSHWQRVICGRLDEGFLASARTLGSMLHRHGLPIFGVALCAVTVINGVMAALKLDAGGGLLSRSRDAERLALARSLSRLSWLHCELLLETFTTGEAESRASSMRAMATRVEAESDKAVSEISAGMDVMAGEATEMARSAAQVAADSAAVRDAAQQAQVNVQAVAEATDQLGLSIREIAQQVDGATRATRLAATHGEEGRTRIATLAAEVERIGGIARLIADIAAQTNLLALNATIEAARAGEAGKGFAVVAGEVKSLAAQTAKATEEISRQVQEVSAATGHAVAAVREMADAVSGIDQAAAAIAAAMEEQSAATQEIARAVGAASEATEAVGGRIAVVAGLTTDTGHRAGRVQDGAEQARASLDVLRQMLTRVVRESAPEVDRREHPRVAGSVPARLESPLLAAPAAVTLRDLSLGGAALVEALPALRQGSRATLHLLEVEPGLALAVEVVGTSPGLRLGFGTVDPAQERRLQAAIGLLGRRLAA</sequence>
<dbReference type="Gene3D" id="2.40.10.220">
    <property type="entry name" value="predicted glycosyltransferase like domains"/>
    <property type="match status" value="1"/>
</dbReference>
<dbReference type="Pfam" id="PF11563">
    <property type="entry name" value="Protoglobin"/>
    <property type="match status" value="1"/>
</dbReference>
<feature type="domain" description="Methyl-accepting transducer" evidence="3">
    <location>
        <begin position="198"/>
        <end position="413"/>
    </location>
</feature>
<evidence type="ECO:0000256" key="1">
    <source>
        <dbReference type="ARBA" id="ARBA00023224"/>
    </source>
</evidence>
<reference evidence="4 5" key="1">
    <citation type="submission" date="2020-03" db="EMBL/GenBank/DDBJ databases">
        <title>Roseomonas stagni sp. nov., isolated from pond water in Japan.</title>
        <authorList>
            <person name="Furuhata K."/>
            <person name="Miyamoto H."/>
            <person name="Goto K."/>
        </authorList>
    </citation>
    <scope>NUCLEOTIDE SEQUENCE [LARGE SCALE GENOMIC DNA]</scope>
    <source>
        <strain evidence="4 5">PeD5</strain>
    </source>
</reference>
<protein>
    <submittedName>
        <fullName evidence="4">Chemotaxis protein</fullName>
    </submittedName>
</protein>
<dbReference type="GO" id="GO:0020037">
    <property type="term" value="F:heme binding"/>
    <property type="evidence" value="ECO:0007669"/>
    <property type="project" value="InterPro"/>
</dbReference>